<dbReference type="AlphaFoldDB" id="A0A7Y9ZDI7"/>
<evidence type="ECO:0000256" key="1">
    <source>
        <dbReference type="SAM" id="MobiDB-lite"/>
    </source>
</evidence>
<organism evidence="3 4">
    <name type="scientific">Demequina lutea</name>
    <dbReference type="NCBI Taxonomy" id="431489"/>
    <lineage>
        <taxon>Bacteria</taxon>
        <taxon>Bacillati</taxon>
        <taxon>Actinomycetota</taxon>
        <taxon>Actinomycetes</taxon>
        <taxon>Micrococcales</taxon>
        <taxon>Demequinaceae</taxon>
        <taxon>Demequina</taxon>
    </lineage>
</organism>
<comment type="caution">
    <text evidence="3">The sequence shown here is derived from an EMBL/GenBank/DDBJ whole genome shotgun (WGS) entry which is preliminary data.</text>
</comment>
<dbReference type="RefSeq" id="WP_062075501.1">
    <property type="nucleotide sequence ID" value="NZ_BBRC01000010.1"/>
</dbReference>
<protein>
    <submittedName>
        <fullName evidence="3">Uncharacterized protein</fullName>
    </submittedName>
</protein>
<feature type="region of interest" description="Disordered" evidence="1">
    <location>
        <begin position="171"/>
        <end position="198"/>
    </location>
</feature>
<feature type="compositionally biased region" description="Gly residues" evidence="1">
    <location>
        <begin position="183"/>
        <end position="194"/>
    </location>
</feature>
<keyword evidence="4" id="KW-1185">Reference proteome</keyword>
<evidence type="ECO:0000313" key="3">
    <source>
        <dbReference type="EMBL" id="NYI42890.1"/>
    </source>
</evidence>
<keyword evidence="2" id="KW-0472">Membrane</keyword>
<keyword evidence="2" id="KW-0812">Transmembrane</keyword>
<accession>A0A7Y9ZDI7</accession>
<evidence type="ECO:0000256" key="2">
    <source>
        <dbReference type="SAM" id="Phobius"/>
    </source>
</evidence>
<gene>
    <name evidence="3" type="ORF">BKA03_003064</name>
</gene>
<dbReference type="Proteomes" id="UP000547973">
    <property type="component" value="Unassembled WGS sequence"/>
</dbReference>
<reference evidence="3 4" key="1">
    <citation type="submission" date="2020-07" db="EMBL/GenBank/DDBJ databases">
        <title>Sequencing the genomes of 1000 actinobacteria strains.</title>
        <authorList>
            <person name="Klenk H.-P."/>
        </authorList>
    </citation>
    <scope>NUCLEOTIDE SEQUENCE [LARGE SCALE GENOMIC DNA]</scope>
    <source>
        <strain evidence="3 4">DSM 19970</strain>
    </source>
</reference>
<dbReference type="EMBL" id="JACBZO010000002">
    <property type="protein sequence ID" value="NYI42890.1"/>
    <property type="molecule type" value="Genomic_DNA"/>
</dbReference>
<feature type="transmembrane region" description="Helical" evidence="2">
    <location>
        <begin position="65"/>
        <end position="86"/>
    </location>
</feature>
<evidence type="ECO:0000313" key="4">
    <source>
        <dbReference type="Proteomes" id="UP000547973"/>
    </source>
</evidence>
<name>A0A7Y9ZDI7_9MICO</name>
<keyword evidence="2" id="KW-1133">Transmembrane helix</keyword>
<sequence>MAGTQRTSQARAELAGLARGVFDVDDNDTSRSAQARRELAAIAPELARLDALPRGSARLSRRRRVAGTIITLVAGGVVTLVVVQAVQAIESPSGSRNESAPTLAPQPPSISAVVPPMFDSWNLPVRSADPGITQSVAAAVAAYQAEQQRLADEAAAAEAAAAAAAAQVQSAATSSGSKPSGGTSSGGTSTGGGPVAPPPAPAAYVSSISFHATTGTGVISITANIQTSGSMSVTVTCTANGASTTLSGPGTVNGAASYSGSFTGLAAGNYTVGCAAGGVASSSTTLEVY</sequence>
<proteinExistence type="predicted"/>
<feature type="compositionally biased region" description="Low complexity" evidence="1">
    <location>
        <begin position="171"/>
        <end position="182"/>
    </location>
</feature>